<dbReference type="InterPro" id="IPR006311">
    <property type="entry name" value="TAT_signal"/>
</dbReference>
<dbReference type="InterPro" id="IPR004843">
    <property type="entry name" value="Calcineurin-like_PHP"/>
</dbReference>
<dbReference type="PROSITE" id="PS51318">
    <property type="entry name" value="TAT"/>
    <property type="match status" value="1"/>
</dbReference>
<dbReference type="InterPro" id="IPR029052">
    <property type="entry name" value="Metallo-depent_PP-like"/>
</dbReference>
<sequence length="480" mass="51018">MSILSTAGLRRAFLLPLAAGLGGCAALAPPPLPSAAAHALPPGIAAAYVLLGEQGRPVARVLSSAAACPAIEVDGQAQPMRLRAPAATLALRPTAAGADSKPSVFPLLTCEAELAPAARSASVAGYALPLPRAEVQRIAVIGDTGCRLKKADNAYQACNDLQAFPFAAVAAAAAAWQPDLVLHVGDYHYRENPCPEGNAGCADSPWGYGWDAWREDFFRPAAPLLQAAPWVAVRGNHESCARAGQGWWRLLDPRPLQAGRDCNLPADDRLGDYSDPYAVPLGGDSQLLVIDTAATSWRGLKPADTGYERYRATYRRLAQLAAQAPYNLGANHHPIFAVGADRDQQGQRILILGDKGLHDSFGSLNPLFLPENVQAMLSGHVHLWQQLSFSSPHPSQLVAGFSGTAEDTEPLPPLPDPAIAPAPGAVLEHFSAWLDGFGFMGMERGAPGEWRITVFDRQGAVKNRCLLQGRRSQCEQALVR</sequence>
<evidence type="ECO:0000256" key="1">
    <source>
        <dbReference type="SAM" id="SignalP"/>
    </source>
</evidence>
<dbReference type="EMBL" id="JACHXD010000007">
    <property type="protein sequence ID" value="MBB3119834.1"/>
    <property type="molecule type" value="Genomic_DNA"/>
</dbReference>
<reference evidence="3 4" key="1">
    <citation type="submission" date="2020-08" db="EMBL/GenBank/DDBJ databases">
        <title>Genomic Encyclopedia of Type Strains, Phase III (KMG-III): the genomes of soil and plant-associated and newly described type strains.</title>
        <authorList>
            <person name="Whitman W."/>
        </authorList>
    </citation>
    <scope>NUCLEOTIDE SEQUENCE [LARGE SCALE GENOMIC DNA]</scope>
    <source>
        <strain evidence="3 4">CECT 8897</strain>
    </source>
</reference>
<feature type="signal peptide" evidence="1">
    <location>
        <begin position="1"/>
        <end position="28"/>
    </location>
</feature>
<evidence type="ECO:0000313" key="3">
    <source>
        <dbReference type="EMBL" id="MBB3119834.1"/>
    </source>
</evidence>
<dbReference type="Pfam" id="PF00149">
    <property type="entry name" value="Metallophos"/>
    <property type="match status" value="1"/>
</dbReference>
<protein>
    <recommendedName>
        <fullName evidence="2">Calcineurin-like phosphoesterase domain-containing protein</fullName>
    </recommendedName>
</protein>
<evidence type="ECO:0000313" key="4">
    <source>
        <dbReference type="Proteomes" id="UP000541535"/>
    </source>
</evidence>
<feature type="chain" id="PRO_5030810305" description="Calcineurin-like phosphoesterase domain-containing protein" evidence="1">
    <location>
        <begin position="29"/>
        <end position="480"/>
    </location>
</feature>
<comment type="caution">
    <text evidence="3">The sequence shown here is derived from an EMBL/GenBank/DDBJ whole genome shotgun (WGS) entry which is preliminary data.</text>
</comment>
<gene>
    <name evidence="3" type="ORF">FHS03_002889</name>
</gene>
<dbReference type="RefSeq" id="WP_229426215.1">
    <property type="nucleotide sequence ID" value="NZ_JACHXD010000007.1"/>
</dbReference>
<keyword evidence="4" id="KW-1185">Reference proteome</keyword>
<organism evidence="3 4">
    <name type="scientific">Pseudoduganella violacea</name>
    <dbReference type="NCBI Taxonomy" id="1715466"/>
    <lineage>
        <taxon>Bacteria</taxon>
        <taxon>Pseudomonadati</taxon>
        <taxon>Pseudomonadota</taxon>
        <taxon>Betaproteobacteria</taxon>
        <taxon>Burkholderiales</taxon>
        <taxon>Oxalobacteraceae</taxon>
        <taxon>Telluria group</taxon>
        <taxon>Pseudoduganella</taxon>
    </lineage>
</organism>
<dbReference type="SUPFAM" id="SSF56300">
    <property type="entry name" value="Metallo-dependent phosphatases"/>
    <property type="match status" value="1"/>
</dbReference>
<proteinExistence type="predicted"/>
<dbReference type="AlphaFoldDB" id="A0A7W5BB03"/>
<keyword evidence="1" id="KW-0732">Signal</keyword>
<accession>A0A7W5BB03</accession>
<dbReference type="Proteomes" id="UP000541535">
    <property type="component" value="Unassembled WGS sequence"/>
</dbReference>
<feature type="domain" description="Calcineurin-like phosphoesterase" evidence="2">
    <location>
        <begin position="137"/>
        <end position="382"/>
    </location>
</feature>
<dbReference type="GO" id="GO:0016787">
    <property type="term" value="F:hydrolase activity"/>
    <property type="evidence" value="ECO:0007669"/>
    <property type="project" value="InterPro"/>
</dbReference>
<dbReference type="Gene3D" id="3.60.21.10">
    <property type="match status" value="1"/>
</dbReference>
<name>A0A7W5BB03_9BURK</name>
<evidence type="ECO:0000259" key="2">
    <source>
        <dbReference type="Pfam" id="PF00149"/>
    </source>
</evidence>